<reference evidence="1 2" key="1">
    <citation type="submission" date="2015-11" db="EMBL/GenBank/DDBJ databases">
        <title>Genomic analysis of 38 Legionella species identifies large and diverse effector repertoires.</title>
        <authorList>
            <person name="Burstein D."/>
            <person name="Amaro F."/>
            <person name="Zusman T."/>
            <person name="Lifshitz Z."/>
            <person name="Cohen O."/>
            <person name="Gilbert J.A."/>
            <person name="Pupko T."/>
            <person name="Shuman H.A."/>
            <person name="Segal G."/>
        </authorList>
    </citation>
    <scope>NUCLEOTIDE SEQUENCE [LARGE SCALE GENOMIC DNA]</scope>
    <source>
        <strain evidence="1 2">ATCC 49504</strain>
    </source>
</reference>
<dbReference type="AlphaFoldDB" id="A0A0W0TRX6"/>
<dbReference type="RefSeq" id="WP_051550926.1">
    <property type="nucleotide sequence ID" value="NZ_CAAAHN010000019.1"/>
</dbReference>
<dbReference type="OrthoDB" id="5492344at2"/>
<sequence>MREKIVFYALVGMLGLLTAFQLQAVWPFVVDDAWIPLRYAKHLVAGLGIVWNHGESPLEGFSSFSFMLLGAGALWLGQNPLLWLKVAGTLGLLATLAGVFTLTRFWFQRIPSLIPVFWLLLYRGEMLWAVGGLETAVYQALLVWATVFAFRAAGFNAFAKARDAINPAAFMVCALMLAAGGMTRPETPAFMLLFGLWFLSDKSLVSTSEGRRGILMFTLTLTLVWGSWFLWRWQYFNGFFPNPVYCKGISESHYVLAHRYLRLIGIWLLPTLPILFKSFDRRFILLLAPGVFYLMALLHAEDIVAFDNRLFLPAFALFLPLPLLGLEAFTRRFLSQRAPNAVLLAVGILTGVLWIPSLTPAEYRHYIQNPLQHEQLRIKTLQWIRAHSTPQTRIVMGDSGQIPAEIDAVFIDSFCLNNRVMARMPLKVRAETFCKDILATNPDMVIVTELIMNGKTLTLAVDRCLAGRLSQTKAWKEVRVFKTLMSHNSSYQYRIYQRMPVKPDRAETVKMR</sequence>
<dbReference type="STRING" id="45065.Lgee_1631"/>
<keyword evidence="2" id="KW-1185">Reference proteome</keyword>
<evidence type="ECO:0000313" key="1">
    <source>
        <dbReference type="EMBL" id="KTC98329.1"/>
    </source>
</evidence>
<proteinExistence type="predicted"/>
<organism evidence="1 2">
    <name type="scientific">Legionella geestiana</name>
    <dbReference type="NCBI Taxonomy" id="45065"/>
    <lineage>
        <taxon>Bacteria</taxon>
        <taxon>Pseudomonadati</taxon>
        <taxon>Pseudomonadota</taxon>
        <taxon>Gammaproteobacteria</taxon>
        <taxon>Legionellales</taxon>
        <taxon>Legionellaceae</taxon>
        <taxon>Legionella</taxon>
    </lineage>
</organism>
<dbReference type="EMBL" id="LNYC01000066">
    <property type="protein sequence ID" value="KTC98329.1"/>
    <property type="molecule type" value="Genomic_DNA"/>
</dbReference>
<name>A0A0W0TRX6_9GAMM</name>
<dbReference type="Proteomes" id="UP000054785">
    <property type="component" value="Unassembled WGS sequence"/>
</dbReference>
<gene>
    <name evidence="1" type="ORF">Lgee_1631</name>
</gene>
<comment type="caution">
    <text evidence="1">The sequence shown here is derived from an EMBL/GenBank/DDBJ whole genome shotgun (WGS) entry which is preliminary data.</text>
</comment>
<protein>
    <submittedName>
        <fullName evidence="1">LphB</fullName>
    </submittedName>
</protein>
<evidence type="ECO:0000313" key="2">
    <source>
        <dbReference type="Proteomes" id="UP000054785"/>
    </source>
</evidence>
<accession>A0A0W0TRX6</accession>
<dbReference type="PATRIC" id="fig|45065.4.peg.1768"/>